<dbReference type="AlphaFoldDB" id="A0A7E4VYS4"/>
<keyword evidence="1" id="KW-0732">Signal</keyword>
<dbReference type="GO" id="GO:0016791">
    <property type="term" value="F:phosphatase activity"/>
    <property type="evidence" value="ECO:0007669"/>
    <property type="project" value="UniProtKB-ARBA"/>
</dbReference>
<dbReference type="InterPro" id="IPR029033">
    <property type="entry name" value="His_PPase_superfam"/>
</dbReference>
<feature type="signal peptide" evidence="1">
    <location>
        <begin position="1"/>
        <end position="31"/>
    </location>
</feature>
<dbReference type="SUPFAM" id="SSF53254">
    <property type="entry name" value="Phosphoglycerate mutase-like"/>
    <property type="match status" value="1"/>
</dbReference>
<evidence type="ECO:0000313" key="2">
    <source>
        <dbReference type="Proteomes" id="UP000492821"/>
    </source>
</evidence>
<organism evidence="2 3">
    <name type="scientific">Panagrellus redivivus</name>
    <name type="common">Microworm</name>
    <dbReference type="NCBI Taxonomy" id="6233"/>
    <lineage>
        <taxon>Eukaryota</taxon>
        <taxon>Metazoa</taxon>
        <taxon>Ecdysozoa</taxon>
        <taxon>Nematoda</taxon>
        <taxon>Chromadorea</taxon>
        <taxon>Rhabditida</taxon>
        <taxon>Tylenchina</taxon>
        <taxon>Panagrolaimomorpha</taxon>
        <taxon>Panagrolaimoidea</taxon>
        <taxon>Panagrolaimidae</taxon>
        <taxon>Panagrellus</taxon>
    </lineage>
</organism>
<protein>
    <submittedName>
        <fullName evidence="3">GLOBIN domain-containing protein</fullName>
    </submittedName>
</protein>
<evidence type="ECO:0000313" key="3">
    <source>
        <dbReference type="WBParaSite" id="Pan_g4825.t1"/>
    </source>
</evidence>
<proteinExistence type="predicted"/>
<name>A0A7E4VYS4_PANRE</name>
<dbReference type="Gene3D" id="3.40.50.1240">
    <property type="entry name" value="Phosphoglycerate mutase-like"/>
    <property type="match status" value="1"/>
</dbReference>
<accession>A0A7E4VYS4</accession>
<dbReference type="WBParaSite" id="Pan_g4825.t1">
    <property type="protein sequence ID" value="Pan_g4825.t1"/>
    <property type="gene ID" value="Pan_g4825"/>
</dbReference>
<keyword evidence="2" id="KW-1185">Reference proteome</keyword>
<dbReference type="Proteomes" id="UP000492821">
    <property type="component" value="Unassembled WGS sequence"/>
</dbReference>
<reference evidence="2" key="1">
    <citation type="journal article" date="2013" name="Genetics">
        <title>The draft genome and transcriptome of Panagrellus redivivus are shaped by the harsh demands of a free-living lifestyle.</title>
        <authorList>
            <person name="Srinivasan J."/>
            <person name="Dillman A.R."/>
            <person name="Macchietto M.G."/>
            <person name="Heikkinen L."/>
            <person name="Lakso M."/>
            <person name="Fracchia K.M."/>
            <person name="Antoshechkin I."/>
            <person name="Mortazavi A."/>
            <person name="Wong G."/>
            <person name="Sternberg P.W."/>
        </authorList>
    </citation>
    <scope>NUCLEOTIDE SEQUENCE [LARGE SCALE GENOMIC DNA]</scope>
    <source>
        <strain evidence="2">MT8872</strain>
    </source>
</reference>
<feature type="chain" id="PRO_5028839261" evidence="1">
    <location>
        <begin position="32"/>
        <end position="161"/>
    </location>
</feature>
<reference evidence="3" key="2">
    <citation type="submission" date="2020-10" db="UniProtKB">
        <authorList>
            <consortium name="WormBaseParasite"/>
        </authorList>
    </citation>
    <scope>IDENTIFICATION</scope>
</reference>
<evidence type="ECO:0000256" key="1">
    <source>
        <dbReference type="SAM" id="SignalP"/>
    </source>
</evidence>
<sequence>MSRRMIMWLRGFVMLSSLRFLLNHKPIATWAALIQPQCDQFRKRYYEFILGFVHFNYKNVDIRNTTRKLFSGALFEFLDRLYPYANRDPASYDTSKYYASSIHDIHLSLLSLTLGFDYLSFTQDRWIGLAEAISFELWTITQMKRLSKSGFTKITKMTPLN</sequence>